<dbReference type="AlphaFoldDB" id="A0A934MVK3"/>
<accession>A0A934MVK3</accession>
<reference evidence="1" key="1">
    <citation type="submission" date="2020-12" db="EMBL/GenBank/DDBJ databases">
        <title>Marinomonas arctica sp. nov., a psychrotolerant bacterium isolated from the Arctic.</title>
        <authorList>
            <person name="Zhang Y."/>
        </authorList>
    </citation>
    <scope>NUCLEOTIDE SEQUENCE</scope>
    <source>
        <strain evidence="1">C1424</strain>
    </source>
</reference>
<comment type="caution">
    <text evidence="1">The sequence shown here is derived from an EMBL/GenBank/DDBJ whole genome shotgun (WGS) entry which is preliminary data.</text>
</comment>
<sequence length="90" mass="9858">MTNLEKSQLVLFFYTVSNAMLISTSKIVGKTVVVRVRRCVVGEFFFVLKSLMWGIARPRQSLQGLDNTASAYCLLPTALVSVTDPVTATG</sequence>
<protein>
    <submittedName>
        <fullName evidence="1">Uncharacterized protein</fullName>
    </submittedName>
</protein>
<dbReference type="Proteomes" id="UP000628710">
    <property type="component" value="Unassembled WGS sequence"/>
</dbReference>
<keyword evidence="2" id="KW-1185">Reference proteome</keyword>
<gene>
    <name evidence="1" type="ORF">I8J31_05490</name>
</gene>
<dbReference type="EMBL" id="JAEMNX010000003">
    <property type="protein sequence ID" value="MBJ7537129.1"/>
    <property type="molecule type" value="Genomic_DNA"/>
</dbReference>
<evidence type="ECO:0000313" key="2">
    <source>
        <dbReference type="Proteomes" id="UP000628710"/>
    </source>
</evidence>
<name>A0A934MVK3_9GAMM</name>
<evidence type="ECO:0000313" key="1">
    <source>
        <dbReference type="EMBL" id="MBJ7537129.1"/>
    </source>
</evidence>
<organism evidence="1 2">
    <name type="scientific">Marinomonas transparens</name>
    <dbReference type="NCBI Taxonomy" id="2795388"/>
    <lineage>
        <taxon>Bacteria</taxon>
        <taxon>Pseudomonadati</taxon>
        <taxon>Pseudomonadota</taxon>
        <taxon>Gammaproteobacteria</taxon>
        <taxon>Oceanospirillales</taxon>
        <taxon>Oceanospirillaceae</taxon>
        <taxon>Marinomonas</taxon>
    </lineage>
</organism>
<dbReference type="RefSeq" id="WP_199467448.1">
    <property type="nucleotide sequence ID" value="NZ_JAEMNX010000003.1"/>
</dbReference>
<proteinExistence type="predicted"/>